<keyword evidence="4" id="KW-1185">Reference proteome</keyword>
<evidence type="ECO:0000256" key="1">
    <source>
        <dbReference type="ARBA" id="ARBA00008710"/>
    </source>
</evidence>
<dbReference type="InterPro" id="IPR012349">
    <property type="entry name" value="Split_barrel_FMN-bd"/>
</dbReference>
<dbReference type="GO" id="GO:0016491">
    <property type="term" value="F:oxidoreductase activity"/>
    <property type="evidence" value="ECO:0007669"/>
    <property type="project" value="InterPro"/>
</dbReference>
<dbReference type="NCBIfam" id="TIGR00026">
    <property type="entry name" value="hi_GC_TIGR00026"/>
    <property type="match status" value="1"/>
</dbReference>
<dbReference type="Gene3D" id="2.30.110.10">
    <property type="entry name" value="Electron Transport, Fmn-binding Protein, Chain A"/>
    <property type="match status" value="1"/>
</dbReference>
<dbReference type="RefSeq" id="WP_148349572.1">
    <property type="nucleotide sequence ID" value="NZ_JBHSBF010000009.1"/>
</dbReference>
<dbReference type="Proteomes" id="UP000322634">
    <property type="component" value="Unassembled WGS sequence"/>
</dbReference>
<dbReference type="AlphaFoldDB" id="A0A5D0UDC1"/>
<sequence>MLYGKEHVARYQETDGAEGHDWNGTVTLLLTTKGRRTGQEHTTPLIYQPDGDAFVIVASKGGAEDDPLWFKNIEADPQVKVQVKDDRFTAHARVAGPDEKPALWRKMAAVWPDYDEYQKKTDRQIPVVILERA</sequence>
<dbReference type="GO" id="GO:0005886">
    <property type="term" value="C:plasma membrane"/>
    <property type="evidence" value="ECO:0007669"/>
    <property type="project" value="TreeGrafter"/>
</dbReference>
<dbReference type="GO" id="GO:0070967">
    <property type="term" value="F:coenzyme F420 binding"/>
    <property type="evidence" value="ECO:0007669"/>
    <property type="project" value="TreeGrafter"/>
</dbReference>
<dbReference type="Pfam" id="PF04075">
    <property type="entry name" value="F420H2_quin_red"/>
    <property type="match status" value="1"/>
</dbReference>
<proteinExistence type="inferred from homology"/>
<reference evidence="3 4" key="1">
    <citation type="submission" date="2019-08" db="EMBL/GenBank/DDBJ databases">
        <title>Actinomadura sp. nov. CYP1-5 isolated from mountain soil.</title>
        <authorList>
            <person name="Songsumanus A."/>
            <person name="Kuncharoen N."/>
            <person name="Kudo T."/>
            <person name="Yuki M."/>
            <person name="Igarashi Y."/>
            <person name="Tanasupawat S."/>
        </authorList>
    </citation>
    <scope>NUCLEOTIDE SEQUENCE [LARGE SCALE GENOMIC DNA]</scope>
    <source>
        <strain evidence="3 4">GKU157</strain>
    </source>
</reference>
<dbReference type="OrthoDB" id="8225825at2"/>
<accession>A0A5D0UDC1</accession>
<comment type="catalytic activity">
    <reaction evidence="2">
        <text>oxidized coenzyme F420-(gamma-L-Glu)(n) + a quinol + H(+) = reduced coenzyme F420-(gamma-L-Glu)(n) + a quinone</text>
        <dbReference type="Rhea" id="RHEA:39663"/>
        <dbReference type="Rhea" id="RHEA-COMP:12939"/>
        <dbReference type="Rhea" id="RHEA-COMP:14378"/>
        <dbReference type="ChEBI" id="CHEBI:15378"/>
        <dbReference type="ChEBI" id="CHEBI:24646"/>
        <dbReference type="ChEBI" id="CHEBI:132124"/>
        <dbReference type="ChEBI" id="CHEBI:133980"/>
        <dbReference type="ChEBI" id="CHEBI:139511"/>
    </reaction>
</comment>
<dbReference type="SUPFAM" id="SSF50475">
    <property type="entry name" value="FMN-binding split barrel"/>
    <property type="match status" value="1"/>
</dbReference>
<evidence type="ECO:0000313" key="4">
    <source>
        <dbReference type="Proteomes" id="UP000322634"/>
    </source>
</evidence>
<comment type="caution">
    <text evidence="3">The sequence shown here is derived from an EMBL/GenBank/DDBJ whole genome shotgun (WGS) entry which is preliminary data.</text>
</comment>
<organism evidence="3 4">
    <name type="scientific">Actinomadura syzygii</name>
    <dbReference type="NCBI Taxonomy" id="1427538"/>
    <lineage>
        <taxon>Bacteria</taxon>
        <taxon>Bacillati</taxon>
        <taxon>Actinomycetota</taxon>
        <taxon>Actinomycetes</taxon>
        <taxon>Streptosporangiales</taxon>
        <taxon>Thermomonosporaceae</taxon>
        <taxon>Actinomadura</taxon>
    </lineage>
</organism>
<name>A0A5D0UDC1_9ACTN</name>
<dbReference type="EMBL" id="VSFF01000004">
    <property type="protein sequence ID" value="TYC15776.1"/>
    <property type="molecule type" value="Genomic_DNA"/>
</dbReference>
<dbReference type="PANTHER" id="PTHR39428">
    <property type="entry name" value="F420H(2)-DEPENDENT QUINONE REDUCTASE RV1261C"/>
    <property type="match status" value="1"/>
</dbReference>
<evidence type="ECO:0000313" key="3">
    <source>
        <dbReference type="EMBL" id="TYC15776.1"/>
    </source>
</evidence>
<dbReference type="PANTHER" id="PTHR39428:SF3">
    <property type="entry name" value="DEAZAFLAVIN-DEPENDENT NITROREDUCTASE"/>
    <property type="match status" value="1"/>
</dbReference>
<gene>
    <name evidence="3" type="ORF">FXF65_10500</name>
</gene>
<protein>
    <submittedName>
        <fullName evidence="3">Nitroreductase family deazaflavin-dependent oxidoreductase</fullName>
    </submittedName>
</protein>
<comment type="similarity">
    <text evidence="1">Belongs to the F420H(2)-dependent quinone reductase family.</text>
</comment>
<evidence type="ECO:0000256" key="2">
    <source>
        <dbReference type="ARBA" id="ARBA00049106"/>
    </source>
</evidence>
<dbReference type="InterPro" id="IPR004378">
    <property type="entry name" value="F420H2_quin_Rdtase"/>
</dbReference>